<dbReference type="InterPro" id="IPR044974">
    <property type="entry name" value="Disease_R_plants"/>
</dbReference>
<dbReference type="PRINTS" id="PR00364">
    <property type="entry name" value="DISEASERSIST"/>
</dbReference>
<dbReference type="PANTHER" id="PTHR11017">
    <property type="entry name" value="LEUCINE-RICH REPEAT-CONTAINING PROTEIN"/>
    <property type="match status" value="1"/>
</dbReference>
<evidence type="ECO:0000313" key="2">
    <source>
        <dbReference type="EMBL" id="KAF5788860.1"/>
    </source>
</evidence>
<dbReference type="Proteomes" id="UP000215914">
    <property type="component" value="Unassembled WGS sequence"/>
</dbReference>
<protein>
    <submittedName>
        <fullName evidence="2">P-loop containing nucleoside triphosphate hydrolase</fullName>
    </submittedName>
</protein>
<dbReference type="Gramene" id="mRNA:HanXRQr2_Chr09g0364021">
    <property type="protein sequence ID" value="CDS:HanXRQr2_Chr09g0364021.1"/>
    <property type="gene ID" value="HanXRQr2_Chr09g0364021"/>
</dbReference>
<reference evidence="2" key="1">
    <citation type="journal article" date="2017" name="Nature">
        <title>The sunflower genome provides insights into oil metabolism, flowering and Asterid evolution.</title>
        <authorList>
            <person name="Badouin H."/>
            <person name="Gouzy J."/>
            <person name="Grassa C.J."/>
            <person name="Murat F."/>
            <person name="Staton S.E."/>
            <person name="Cottret L."/>
            <person name="Lelandais-Briere C."/>
            <person name="Owens G.L."/>
            <person name="Carrere S."/>
            <person name="Mayjonade B."/>
            <person name="Legrand L."/>
            <person name="Gill N."/>
            <person name="Kane N.C."/>
            <person name="Bowers J.E."/>
            <person name="Hubner S."/>
            <person name="Bellec A."/>
            <person name="Berard A."/>
            <person name="Berges H."/>
            <person name="Blanchet N."/>
            <person name="Boniface M.C."/>
            <person name="Brunel D."/>
            <person name="Catrice O."/>
            <person name="Chaidir N."/>
            <person name="Claudel C."/>
            <person name="Donnadieu C."/>
            <person name="Faraut T."/>
            <person name="Fievet G."/>
            <person name="Helmstetter N."/>
            <person name="King M."/>
            <person name="Knapp S.J."/>
            <person name="Lai Z."/>
            <person name="Le Paslier M.C."/>
            <person name="Lippi Y."/>
            <person name="Lorenzon L."/>
            <person name="Mandel J.R."/>
            <person name="Marage G."/>
            <person name="Marchand G."/>
            <person name="Marquand E."/>
            <person name="Bret-Mestries E."/>
            <person name="Morien E."/>
            <person name="Nambeesan S."/>
            <person name="Nguyen T."/>
            <person name="Pegot-Espagnet P."/>
            <person name="Pouilly N."/>
            <person name="Raftis F."/>
            <person name="Sallet E."/>
            <person name="Schiex T."/>
            <person name="Thomas J."/>
            <person name="Vandecasteele C."/>
            <person name="Vares D."/>
            <person name="Vear F."/>
            <person name="Vautrin S."/>
            <person name="Crespi M."/>
            <person name="Mangin B."/>
            <person name="Burke J.M."/>
            <person name="Salse J."/>
            <person name="Munos S."/>
            <person name="Vincourt P."/>
            <person name="Rieseberg L.H."/>
            <person name="Langlade N.B."/>
        </authorList>
    </citation>
    <scope>NUCLEOTIDE SEQUENCE</scope>
    <source>
        <tissue evidence="2">Leaves</tissue>
    </source>
</reference>
<dbReference type="EMBL" id="MNCJ02000324">
    <property type="protein sequence ID" value="KAF5788860.1"/>
    <property type="molecule type" value="Genomic_DNA"/>
</dbReference>
<dbReference type="Gene3D" id="3.40.50.300">
    <property type="entry name" value="P-loop containing nucleotide triphosphate hydrolases"/>
    <property type="match status" value="1"/>
</dbReference>
<dbReference type="AlphaFoldDB" id="A0A9K3I2L6"/>
<dbReference type="GO" id="GO:0016787">
    <property type="term" value="F:hydrolase activity"/>
    <property type="evidence" value="ECO:0007669"/>
    <property type="project" value="UniProtKB-KW"/>
</dbReference>
<sequence>MIGIWGMGGGGKTTLARAVYVHISTYFDCKSFIENVSEASKKFGLKELQEQVLSDVLYDENIYVKSVSDGKNLMKKILPSRKVLVVLDDVDDIEQLEALAGGPNWFTPGSKIIITTRDTHVLVAHHVKFIYNIN</sequence>
<dbReference type="InterPro" id="IPR027417">
    <property type="entry name" value="P-loop_NTPase"/>
</dbReference>
<gene>
    <name evidence="2" type="ORF">HanXRQr2_Chr09g0364021</name>
</gene>
<feature type="domain" description="NB-ARC" evidence="1">
    <location>
        <begin position="1"/>
        <end position="124"/>
    </location>
</feature>
<keyword evidence="3" id="KW-1185">Reference proteome</keyword>
<dbReference type="PANTHER" id="PTHR11017:SF577">
    <property type="entry name" value="DISEASE RESISTANCE PROTEIN (TIR-NBS-LRR CLASS), PUTATIVE-RELATED"/>
    <property type="match status" value="1"/>
</dbReference>
<name>A0A9K3I2L6_HELAN</name>
<dbReference type="InterPro" id="IPR002182">
    <property type="entry name" value="NB-ARC"/>
</dbReference>
<dbReference type="GO" id="GO:0043531">
    <property type="term" value="F:ADP binding"/>
    <property type="evidence" value="ECO:0007669"/>
    <property type="project" value="InterPro"/>
</dbReference>
<dbReference type="SUPFAM" id="SSF52540">
    <property type="entry name" value="P-loop containing nucleoside triphosphate hydrolases"/>
    <property type="match status" value="1"/>
</dbReference>
<accession>A0A9K3I2L6</accession>
<dbReference type="GO" id="GO:0006952">
    <property type="term" value="P:defense response"/>
    <property type="evidence" value="ECO:0007669"/>
    <property type="project" value="InterPro"/>
</dbReference>
<evidence type="ECO:0000313" key="3">
    <source>
        <dbReference type="Proteomes" id="UP000215914"/>
    </source>
</evidence>
<proteinExistence type="predicted"/>
<comment type="caution">
    <text evidence="2">The sequence shown here is derived from an EMBL/GenBank/DDBJ whole genome shotgun (WGS) entry which is preliminary data.</text>
</comment>
<organism evidence="2 3">
    <name type="scientific">Helianthus annuus</name>
    <name type="common">Common sunflower</name>
    <dbReference type="NCBI Taxonomy" id="4232"/>
    <lineage>
        <taxon>Eukaryota</taxon>
        <taxon>Viridiplantae</taxon>
        <taxon>Streptophyta</taxon>
        <taxon>Embryophyta</taxon>
        <taxon>Tracheophyta</taxon>
        <taxon>Spermatophyta</taxon>
        <taxon>Magnoliopsida</taxon>
        <taxon>eudicotyledons</taxon>
        <taxon>Gunneridae</taxon>
        <taxon>Pentapetalae</taxon>
        <taxon>asterids</taxon>
        <taxon>campanulids</taxon>
        <taxon>Asterales</taxon>
        <taxon>Asteraceae</taxon>
        <taxon>Asteroideae</taxon>
        <taxon>Heliantheae alliance</taxon>
        <taxon>Heliantheae</taxon>
        <taxon>Helianthus</taxon>
    </lineage>
</organism>
<evidence type="ECO:0000259" key="1">
    <source>
        <dbReference type="Pfam" id="PF00931"/>
    </source>
</evidence>
<keyword evidence="2" id="KW-0378">Hydrolase</keyword>
<reference evidence="2" key="2">
    <citation type="submission" date="2020-06" db="EMBL/GenBank/DDBJ databases">
        <title>Helianthus annuus Genome sequencing and assembly Release 2.</title>
        <authorList>
            <person name="Gouzy J."/>
            <person name="Langlade N."/>
            <person name="Munos S."/>
        </authorList>
    </citation>
    <scope>NUCLEOTIDE SEQUENCE</scope>
    <source>
        <tissue evidence="2">Leaves</tissue>
    </source>
</reference>
<dbReference type="Pfam" id="PF00931">
    <property type="entry name" value="NB-ARC"/>
    <property type="match status" value="1"/>
</dbReference>